<reference evidence="1" key="1">
    <citation type="journal article" date="2014" name="Front. Microbiol.">
        <title>High frequency of phylogenetically diverse reductive dehalogenase-homologous genes in deep subseafloor sedimentary metagenomes.</title>
        <authorList>
            <person name="Kawai M."/>
            <person name="Futagami T."/>
            <person name="Toyoda A."/>
            <person name="Takaki Y."/>
            <person name="Nishi S."/>
            <person name="Hori S."/>
            <person name="Arai W."/>
            <person name="Tsubouchi T."/>
            <person name="Morono Y."/>
            <person name="Uchiyama I."/>
            <person name="Ito T."/>
            <person name="Fujiyama A."/>
            <person name="Inagaki F."/>
            <person name="Takami H."/>
        </authorList>
    </citation>
    <scope>NUCLEOTIDE SEQUENCE</scope>
    <source>
        <strain evidence="1">Expedition CK06-06</strain>
    </source>
</reference>
<evidence type="ECO:0000313" key="1">
    <source>
        <dbReference type="EMBL" id="GAJ20786.1"/>
    </source>
</evidence>
<organism evidence="1">
    <name type="scientific">marine sediment metagenome</name>
    <dbReference type="NCBI Taxonomy" id="412755"/>
    <lineage>
        <taxon>unclassified sequences</taxon>
        <taxon>metagenomes</taxon>
        <taxon>ecological metagenomes</taxon>
    </lineage>
</organism>
<proteinExistence type="predicted"/>
<dbReference type="EMBL" id="BARW01040832">
    <property type="protein sequence ID" value="GAJ20786.1"/>
    <property type="molecule type" value="Genomic_DNA"/>
</dbReference>
<dbReference type="AlphaFoldDB" id="X1VTL7"/>
<comment type="caution">
    <text evidence="1">The sequence shown here is derived from an EMBL/GenBank/DDBJ whole genome shotgun (WGS) entry which is preliminary data.</text>
</comment>
<name>X1VTL7_9ZZZZ</name>
<gene>
    <name evidence="1" type="ORF">S12H4_61489</name>
</gene>
<sequence length="34" mass="4028">DIGWYHISPSWRSYRLSRCAVEQKVVLPEDPELP</sequence>
<accession>X1VTL7</accession>
<feature type="non-terminal residue" evidence="1">
    <location>
        <position position="1"/>
    </location>
</feature>
<protein>
    <submittedName>
        <fullName evidence="1">Uncharacterized protein</fullName>
    </submittedName>
</protein>